<dbReference type="SUPFAM" id="SSF53901">
    <property type="entry name" value="Thiolase-like"/>
    <property type="match status" value="1"/>
</dbReference>
<dbReference type="AlphaFoldDB" id="D5V6Y0"/>
<evidence type="ECO:0000313" key="16">
    <source>
        <dbReference type="EMBL" id="ADG94400.1"/>
    </source>
</evidence>
<comment type="subunit">
    <text evidence="13">Homodimer.</text>
</comment>
<dbReference type="EMBL" id="CP001999">
    <property type="protein sequence ID" value="ADG94400.1"/>
    <property type="molecule type" value="Genomic_DNA"/>
</dbReference>
<evidence type="ECO:0000313" key="17">
    <source>
        <dbReference type="Proteomes" id="UP000000939"/>
    </source>
</evidence>
<keyword evidence="10 13" id="KW-0511">Multifunctional enzyme</keyword>
<keyword evidence="5 13" id="KW-0444">Lipid biosynthesis</keyword>
<dbReference type="EC" id="2.3.1.180" evidence="3 13"/>
<evidence type="ECO:0000256" key="12">
    <source>
        <dbReference type="ARBA" id="ARBA00051096"/>
    </source>
</evidence>
<feature type="active site" evidence="13">
    <location>
        <position position="114"/>
    </location>
</feature>
<dbReference type="Pfam" id="PF08545">
    <property type="entry name" value="ACP_syn_III"/>
    <property type="match status" value="1"/>
</dbReference>
<comment type="domain">
    <text evidence="13">The last Arg residue of the ACP-binding site is essential for the weak association between ACP/AcpP and FabH.</text>
</comment>
<feature type="domain" description="Beta-ketoacyl-[acyl-carrier-protein] synthase III C-terminal" evidence="14">
    <location>
        <begin position="240"/>
        <end position="326"/>
    </location>
</feature>
<dbReference type="InterPro" id="IPR013747">
    <property type="entry name" value="ACP_syn_III_C"/>
</dbReference>
<dbReference type="FunFam" id="3.40.47.10:FF:000004">
    <property type="entry name" value="3-oxoacyl-[acyl-carrier-protein] synthase 3"/>
    <property type="match status" value="1"/>
</dbReference>
<evidence type="ECO:0000256" key="9">
    <source>
        <dbReference type="ARBA" id="ARBA00023160"/>
    </source>
</evidence>
<evidence type="ECO:0000256" key="13">
    <source>
        <dbReference type="HAMAP-Rule" id="MF_01815"/>
    </source>
</evidence>
<evidence type="ECO:0000256" key="8">
    <source>
        <dbReference type="ARBA" id="ARBA00023098"/>
    </source>
</evidence>
<evidence type="ECO:0000259" key="14">
    <source>
        <dbReference type="Pfam" id="PF08541"/>
    </source>
</evidence>
<dbReference type="InterPro" id="IPR016039">
    <property type="entry name" value="Thiolase-like"/>
</dbReference>
<comment type="pathway">
    <text evidence="1 13">Lipid metabolism; fatty acid biosynthesis.</text>
</comment>
<feature type="active site" evidence="13">
    <location>
        <position position="255"/>
    </location>
</feature>
<dbReference type="HAMAP" id="MF_01815">
    <property type="entry name" value="FabH"/>
    <property type="match status" value="1"/>
</dbReference>
<name>D5V6Y0_ARCNC</name>
<dbReference type="RefSeq" id="WP_013136545.1">
    <property type="nucleotide sequence ID" value="NC_014166.1"/>
</dbReference>
<dbReference type="OrthoDB" id="9815506at2"/>
<comment type="function">
    <text evidence="13">Catalyzes the condensation reaction of fatty acid synthesis by the addition to an acyl acceptor of two carbons from malonyl-ACP. Catalyzes the first condensation reaction which initiates fatty acid synthesis and may therefore play a role in governing the total rate of fatty acid production. Possesses both acetoacetyl-ACP synthase and acetyl transacylase activities. Its substrate specificity determines the biosynthesis of branched-chain and/or straight-chain of fatty acids.</text>
</comment>
<evidence type="ECO:0000256" key="3">
    <source>
        <dbReference type="ARBA" id="ARBA00012333"/>
    </source>
</evidence>
<comment type="similarity">
    <text evidence="2 13">Belongs to the thiolase-like superfamily. FabH family.</text>
</comment>
<feature type="domain" description="Beta-ketoacyl-[acyl-carrier-protein] synthase III N-terminal" evidence="15">
    <location>
        <begin position="108"/>
        <end position="187"/>
    </location>
</feature>
<proteinExistence type="inferred from homology"/>
<dbReference type="Pfam" id="PF08541">
    <property type="entry name" value="ACP_syn_III_C"/>
    <property type="match status" value="1"/>
</dbReference>
<keyword evidence="7 13" id="KW-0276">Fatty acid metabolism</keyword>
<dbReference type="UniPathway" id="UPA00094"/>
<reference evidence="16 17" key="1">
    <citation type="journal article" date="2010" name="Stand. Genomic Sci.">
        <title>Complete genome sequence of Arcobacter nitrofigilis type strain (CI).</title>
        <authorList>
            <person name="Pati A."/>
            <person name="Gronow S."/>
            <person name="Lapidus A."/>
            <person name="Copeland A."/>
            <person name="Glavina Del Rio T."/>
            <person name="Nolan M."/>
            <person name="Lucas S."/>
            <person name="Tice H."/>
            <person name="Cheng J.F."/>
            <person name="Han C."/>
            <person name="Chertkov O."/>
            <person name="Bruce D."/>
            <person name="Tapia R."/>
            <person name="Goodwin L."/>
            <person name="Pitluck S."/>
            <person name="Liolios K."/>
            <person name="Ivanova N."/>
            <person name="Mavromatis K."/>
            <person name="Chen A."/>
            <person name="Palaniappan K."/>
            <person name="Land M."/>
            <person name="Hauser L."/>
            <person name="Chang Y.J."/>
            <person name="Jeffries C.D."/>
            <person name="Detter J.C."/>
            <person name="Rohde M."/>
            <person name="Goker M."/>
            <person name="Bristow J."/>
            <person name="Eisen J.A."/>
            <person name="Markowitz V."/>
            <person name="Hugenholtz P."/>
            <person name="Klenk H.P."/>
            <person name="Kyrpides N.C."/>
        </authorList>
    </citation>
    <scope>NUCLEOTIDE SEQUENCE [LARGE SCALE GENOMIC DNA]</scope>
    <source>
        <strain evidence="17">ATCC 33309 / DSM 7299 / CCUG 15893 / LMG 7604 / NCTC 12251 / CI</strain>
    </source>
</reference>
<evidence type="ECO:0000256" key="1">
    <source>
        <dbReference type="ARBA" id="ARBA00005194"/>
    </source>
</evidence>
<dbReference type="GO" id="GO:0006633">
    <property type="term" value="P:fatty acid biosynthetic process"/>
    <property type="evidence" value="ECO:0007669"/>
    <property type="project" value="UniProtKB-UniRule"/>
</dbReference>
<evidence type="ECO:0000259" key="15">
    <source>
        <dbReference type="Pfam" id="PF08545"/>
    </source>
</evidence>
<keyword evidence="17" id="KW-1185">Reference proteome</keyword>
<evidence type="ECO:0000256" key="5">
    <source>
        <dbReference type="ARBA" id="ARBA00022516"/>
    </source>
</evidence>
<dbReference type="Proteomes" id="UP000000939">
    <property type="component" value="Chromosome"/>
</dbReference>
<dbReference type="PANTHER" id="PTHR34069:SF2">
    <property type="entry name" value="BETA-KETOACYL-[ACYL-CARRIER-PROTEIN] SYNTHASE III"/>
    <property type="match status" value="1"/>
</dbReference>
<dbReference type="CDD" id="cd00830">
    <property type="entry name" value="KAS_III"/>
    <property type="match status" value="1"/>
</dbReference>
<evidence type="ECO:0000256" key="11">
    <source>
        <dbReference type="ARBA" id="ARBA00023315"/>
    </source>
</evidence>
<accession>D5V6Y0</accession>
<dbReference type="NCBIfam" id="TIGR00747">
    <property type="entry name" value="fabH"/>
    <property type="match status" value="1"/>
</dbReference>
<dbReference type="GO" id="GO:0033818">
    <property type="term" value="F:beta-ketoacyl-acyl-carrier-protein synthase III activity"/>
    <property type="evidence" value="ECO:0007669"/>
    <property type="project" value="UniProtKB-UniRule"/>
</dbReference>
<dbReference type="GO" id="GO:0004315">
    <property type="term" value="F:3-oxoacyl-[acyl-carrier-protein] synthase activity"/>
    <property type="evidence" value="ECO:0007669"/>
    <property type="project" value="InterPro"/>
</dbReference>
<keyword evidence="4 13" id="KW-0963">Cytoplasm</keyword>
<dbReference type="PANTHER" id="PTHR34069">
    <property type="entry name" value="3-OXOACYL-[ACYL-CARRIER-PROTEIN] SYNTHASE 3"/>
    <property type="match status" value="1"/>
</dbReference>
<dbReference type="GO" id="GO:0005737">
    <property type="term" value="C:cytoplasm"/>
    <property type="evidence" value="ECO:0007669"/>
    <property type="project" value="UniProtKB-SubCell"/>
</dbReference>
<keyword evidence="8 13" id="KW-0443">Lipid metabolism</keyword>
<evidence type="ECO:0000256" key="2">
    <source>
        <dbReference type="ARBA" id="ARBA00008642"/>
    </source>
</evidence>
<keyword evidence="6 13" id="KW-0808">Transferase</keyword>
<sequence length="332" mass="35957">MAYAAFRSIGAYIPEKIMTNADFEKIMDTSDEWITKRTGIKERRVAAKDEFPSDMGANAARIAIQRAGIDQADIDLIVCATVTPDYLCMPSTACVLASKLGLRDVQAFDISAACTGFIYALSIAKAFIESGMKKNVLIVGAEKYTSILNYEDRGTAFIFGDGAGAAIISATDKKEEAIVDVKCSSDGDYDHLIMTPGGGSRNPCSPKVVEQKLACIQMKGGETFKLAVKTLTSDVKEMFEKHNLNPENINHFIPHQANYRIIKAVGEALGLNDEQTVVTVHKYGNTSAASIPMAMNYAYEQGRIKAGDNVLFDAFGAGLTWGSALFPFSPKK</sequence>
<keyword evidence="9 13" id="KW-0275">Fatty acid biosynthesis</keyword>
<dbReference type="KEGG" id="ant:Arnit_2752"/>
<dbReference type="GO" id="GO:0044550">
    <property type="term" value="P:secondary metabolite biosynthetic process"/>
    <property type="evidence" value="ECO:0007669"/>
    <property type="project" value="TreeGrafter"/>
</dbReference>
<evidence type="ECO:0000256" key="10">
    <source>
        <dbReference type="ARBA" id="ARBA00023268"/>
    </source>
</evidence>
<dbReference type="Gene3D" id="3.40.47.10">
    <property type="match status" value="1"/>
</dbReference>
<evidence type="ECO:0000256" key="4">
    <source>
        <dbReference type="ARBA" id="ARBA00022490"/>
    </source>
</evidence>
<protein>
    <recommendedName>
        <fullName evidence="3 13">Beta-ketoacyl-[acyl-carrier-protein] synthase III</fullName>
        <shortName evidence="13">Beta-ketoacyl-ACP synthase III</shortName>
        <shortName evidence="13">KAS III</shortName>
        <ecNumber evidence="3 13">2.3.1.180</ecNumber>
    </recommendedName>
    <alternativeName>
        <fullName evidence="13">3-oxoacyl-[acyl-carrier-protein] synthase 3</fullName>
    </alternativeName>
    <alternativeName>
        <fullName evidence="13">3-oxoacyl-[acyl-carrier-protein] synthase III</fullName>
    </alternativeName>
</protein>
<feature type="region of interest" description="ACP-binding" evidence="13">
    <location>
        <begin position="256"/>
        <end position="260"/>
    </location>
</feature>
<comment type="subcellular location">
    <subcellularLocation>
        <location evidence="13">Cytoplasm</location>
    </subcellularLocation>
</comment>
<dbReference type="InterPro" id="IPR004655">
    <property type="entry name" value="FabH"/>
</dbReference>
<comment type="catalytic activity">
    <reaction evidence="12">
        <text>malonyl-[ACP] + acetyl-CoA + H(+) = 3-oxobutanoyl-[ACP] + CO2 + CoA</text>
        <dbReference type="Rhea" id="RHEA:12080"/>
        <dbReference type="Rhea" id="RHEA-COMP:9623"/>
        <dbReference type="Rhea" id="RHEA-COMP:9625"/>
        <dbReference type="ChEBI" id="CHEBI:15378"/>
        <dbReference type="ChEBI" id="CHEBI:16526"/>
        <dbReference type="ChEBI" id="CHEBI:57287"/>
        <dbReference type="ChEBI" id="CHEBI:57288"/>
        <dbReference type="ChEBI" id="CHEBI:78449"/>
        <dbReference type="ChEBI" id="CHEBI:78450"/>
        <dbReference type="EC" id="2.3.1.180"/>
    </reaction>
    <physiologicalReaction direction="left-to-right" evidence="12">
        <dbReference type="Rhea" id="RHEA:12081"/>
    </physiologicalReaction>
</comment>
<evidence type="ECO:0000256" key="6">
    <source>
        <dbReference type="ARBA" id="ARBA00022679"/>
    </source>
</evidence>
<keyword evidence="11 13" id="KW-0012">Acyltransferase</keyword>
<feature type="active site" evidence="13">
    <location>
        <position position="285"/>
    </location>
</feature>
<dbReference type="InterPro" id="IPR013751">
    <property type="entry name" value="ACP_syn_III_N"/>
</dbReference>
<dbReference type="eggNOG" id="COG0332">
    <property type="taxonomic scope" value="Bacteria"/>
</dbReference>
<evidence type="ECO:0000256" key="7">
    <source>
        <dbReference type="ARBA" id="ARBA00022832"/>
    </source>
</evidence>
<dbReference type="HOGENOM" id="CLU_039592_4_1_7"/>
<dbReference type="STRING" id="572480.Arnit_2752"/>
<organism evidence="16 17">
    <name type="scientific">Arcobacter nitrofigilis (strain ATCC 33309 / DSM 7299 / CCUG 15893 / LMG 7604 / NCTC 12251 / CI)</name>
    <name type="common">Campylobacter nitrofigilis</name>
    <dbReference type="NCBI Taxonomy" id="572480"/>
    <lineage>
        <taxon>Bacteria</taxon>
        <taxon>Pseudomonadati</taxon>
        <taxon>Campylobacterota</taxon>
        <taxon>Epsilonproteobacteria</taxon>
        <taxon>Campylobacterales</taxon>
        <taxon>Arcobacteraceae</taxon>
        <taxon>Arcobacter</taxon>
    </lineage>
</organism>
<dbReference type="NCBIfam" id="NF006829">
    <property type="entry name" value="PRK09352.1"/>
    <property type="match status" value="1"/>
</dbReference>
<gene>
    <name evidence="13" type="primary">fabH</name>
    <name evidence="16" type="ordered locus">Arnit_2752</name>
</gene>